<dbReference type="GO" id="GO:0006508">
    <property type="term" value="P:proteolysis"/>
    <property type="evidence" value="ECO:0007669"/>
    <property type="project" value="UniProtKB-KW"/>
</dbReference>
<evidence type="ECO:0000256" key="6">
    <source>
        <dbReference type="ARBA" id="ARBA00022801"/>
    </source>
</evidence>
<keyword evidence="10" id="KW-1185">Reference proteome</keyword>
<dbReference type="OrthoDB" id="6107040at2759"/>
<dbReference type="InterPro" id="IPR043502">
    <property type="entry name" value="DNA/RNA_pol_sf"/>
</dbReference>
<dbReference type="GO" id="GO:0008233">
    <property type="term" value="F:peptidase activity"/>
    <property type="evidence" value="ECO:0007669"/>
    <property type="project" value="UniProtKB-KW"/>
</dbReference>
<proteinExistence type="predicted"/>
<dbReference type="PANTHER" id="PTHR33064">
    <property type="entry name" value="POL PROTEIN"/>
    <property type="match status" value="1"/>
</dbReference>
<keyword evidence="6" id="KW-0378">Hydrolase</keyword>
<dbReference type="Proteomes" id="UP000507470">
    <property type="component" value="Unassembled WGS sequence"/>
</dbReference>
<dbReference type="CDD" id="cd01647">
    <property type="entry name" value="RT_LTR"/>
    <property type="match status" value="1"/>
</dbReference>
<keyword evidence="5" id="KW-0255">Endonuclease</keyword>
<dbReference type="SUPFAM" id="SSF56672">
    <property type="entry name" value="DNA/RNA polymerases"/>
    <property type="match status" value="1"/>
</dbReference>
<dbReference type="FunFam" id="3.10.10.10:FF:000007">
    <property type="entry name" value="Retrovirus-related Pol polyprotein from transposon 17.6-like Protein"/>
    <property type="match status" value="1"/>
</dbReference>
<evidence type="ECO:0000256" key="7">
    <source>
        <dbReference type="ARBA" id="ARBA00022918"/>
    </source>
</evidence>
<dbReference type="AlphaFoldDB" id="A0A6J8D9E0"/>
<reference evidence="9 10" key="1">
    <citation type="submission" date="2020-06" db="EMBL/GenBank/DDBJ databases">
        <authorList>
            <person name="Li R."/>
            <person name="Bekaert M."/>
        </authorList>
    </citation>
    <scope>NUCLEOTIDE SEQUENCE [LARGE SCALE GENOMIC DNA]</scope>
    <source>
        <strain evidence="10">wild</strain>
    </source>
</reference>
<keyword evidence="1" id="KW-0645">Protease</keyword>
<evidence type="ECO:0000256" key="5">
    <source>
        <dbReference type="ARBA" id="ARBA00022759"/>
    </source>
</evidence>
<feature type="domain" description="Reverse transcriptase" evidence="8">
    <location>
        <begin position="45"/>
        <end position="131"/>
    </location>
</feature>
<dbReference type="GO" id="GO:0003964">
    <property type="term" value="F:RNA-directed DNA polymerase activity"/>
    <property type="evidence" value="ECO:0007669"/>
    <property type="project" value="UniProtKB-KW"/>
</dbReference>
<evidence type="ECO:0000259" key="8">
    <source>
        <dbReference type="Pfam" id="PF00078"/>
    </source>
</evidence>
<dbReference type="Gene3D" id="3.10.10.10">
    <property type="entry name" value="HIV Type 1 Reverse Transcriptase, subunit A, domain 1"/>
    <property type="match status" value="1"/>
</dbReference>
<dbReference type="GO" id="GO:0004519">
    <property type="term" value="F:endonuclease activity"/>
    <property type="evidence" value="ECO:0007669"/>
    <property type="project" value="UniProtKB-KW"/>
</dbReference>
<keyword evidence="7" id="KW-0695">RNA-directed DNA polymerase</keyword>
<accession>A0A6J8D9E0</accession>
<dbReference type="PANTHER" id="PTHR33064:SF37">
    <property type="entry name" value="RIBONUCLEASE H"/>
    <property type="match status" value="1"/>
</dbReference>
<keyword evidence="4" id="KW-0540">Nuclease</keyword>
<dbReference type="InterPro" id="IPR051320">
    <property type="entry name" value="Viral_Replic_Matur_Polypro"/>
</dbReference>
<dbReference type="Pfam" id="PF00078">
    <property type="entry name" value="RVT_1"/>
    <property type="match status" value="1"/>
</dbReference>
<name>A0A6J8D9E0_MYTCO</name>
<evidence type="ECO:0000256" key="2">
    <source>
        <dbReference type="ARBA" id="ARBA00022679"/>
    </source>
</evidence>
<sequence length="153" mass="17405">MPVRTPPYRASPIIKEEIQRQVDMLLENDIIRPSTSPYNSAVVLIKKKDNSFRMTIDYRKINAVSEATFYPLPNLNDVFDAVGAVKPKIWSSLDCANGYWQIGLHPNSKHKSAFVTHNGVYEWNRMPFGIHIPDGRFPSLTRPKLEKCTSVCG</sequence>
<dbReference type="Gene3D" id="3.30.70.270">
    <property type="match status" value="1"/>
</dbReference>
<evidence type="ECO:0000313" key="10">
    <source>
        <dbReference type="Proteomes" id="UP000507470"/>
    </source>
</evidence>
<evidence type="ECO:0000256" key="4">
    <source>
        <dbReference type="ARBA" id="ARBA00022722"/>
    </source>
</evidence>
<dbReference type="InterPro" id="IPR043128">
    <property type="entry name" value="Rev_trsase/Diguanyl_cyclase"/>
</dbReference>
<keyword evidence="3" id="KW-0548">Nucleotidyltransferase</keyword>
<organism evidence="9 10">
    <name type="scientific">Mytilus coruscus</name>
    <name type="common">Sea mussel</name>
    <dbReference type="NCBI Taxonomy" id="42192"/>
    <lineage>
        <taxon>Eukaryota</taxon>
        <taxon>Metazoa</taxon>
        <taxon>Spiralia</taxon>
        <taxon>Lophotrochozoa</taxon>
        <taxon>Mollusca</taxon>
        <taxon>Bivalvia</taxon>
        <taxon>Autobranchia</taxon>
        <taxon>Pteriomorphia</taxon>
        <taxon>Mytilida</taxon>
        <taxon>Mytiloidea</taxon>
        <taxon>Mytilidae</taxon>
        <taxon>Mytilinae</taxon>
        <taxon>Mytilus</taxon>
    </lineage>
</organism>
<evidence type="ECO:0000313" key="9">
    <source>
        <dbReference type="EMBL" id="CAC5403720.1"/>
    </source>
</evidence>
<dbReference type="InterPro" id="IPR000477">
    <property type="entry name" value="RT_dom"/>
</dbReference>
<gene>
    <name evidence="9" type="ORF">MCOR_37590</name>
</gene>
<evidence type="ECO:0000256" key="1">
    <source>
        <dbReference type="ARBA" id="ARBA00022670"/>
    </source>
</evidence>
<keyword evidence="2" id="KW-0808">Transferase</keyword>
<protein>
    <recommendedName>
        <fullName evidence="8">Reverse transcriptase domain-containing protein</fullName>
    </recommendedName>
</protein>
<dbReference type="EMBL" id="CACVKT020006827">
    <property type="protein sequence ID" value="CAC5403720.1"/>
    <property type="molecule type" value="Genomic_DNA"/>
</dbReference>
<evidence type="ECO:0000256" key="3">
    <source>
        <dbReference type="ARBA" id="ARBA00022695"/>
    </source>
</evidence>